<dbReference type="PANTHER" id="PTHR30408">
    <property type="entry name" value="TYPE-1 RESTRICTION ENZYME ECOKI SPECIFICITY PROTEIN"/>
    <property type="match status" value="1"/>
</dbReference>
<feature type="coiled-coil region" evidence="4">
    <location>
        <begin position="340"/>
        <end position="367"/>
    </location>
</feature>
<dbReference type="InterPro" id="IPR000055">
    <property type="entry name" value="Restrct_endonuc_typeI_TRD"/>
</dbReference>
<evidence type="ECO:0000256" key="2">
    <source>
        <dbReference type="ARBA" id="ARBA00022747"/>
    </source>
</evidence>
<keyword evidence="2" id="KW-0680">Restriction system</keyword>
<dbReference type="Gene3D" id="3.90.220.20">
    <property type="entry name" value="DNA methylase specificity domains"/>
    <property type="match status" value="2"/>
</dbReference>
<evidence type="ECO:0000256" key="3">
    <source>
        <dbReference type="ARBA" id="ARBA00023125"/>
    </source>
</evidence>
<dbReference type="InterPro" id="IPR052021">
    <property type="entry name" value="Type-I_RS_S_subunit"/>
</dbReference>
<dbReference type="GO" id="GO:0004519">
    <property type="term" value="F:endonuclease activity"/>
    <property type="evidence" value="ECO:0007669"/>
    <property type="project" value="UniProtKB-KW"/>
</dbReference>
<dbReference type="PANTHER" id="PTHR30408:SF12">
    <property type="entry name" value="TYPE I RESTRICTION ENZYME MJAVIII SPECIFICITY SUBUNIT"/>
    <property type="match status" value="1"/>
</dbReference>
<keyword evidence="7" id="KW-1185">Reference proteome</keyword>
<dbReference type="KEGG" id="mpar:F7D14_19710"/>
<evidence type="ECO:0000313" key="7">
    <source>
        <dbReference type="Proteomes" id="UP000422569"/>
    </source>
</evidence>
<comment type="similarity">
    <text evidence="1">Belongs to the type-I restriction system S methylase family.</text>
</comment>
<reference evidence="6 7" key="1">
    <citation type="submission" date="2019-09" db="EMBL/GenBank/DDBJ databases">
        <title>Isolation and complete genome sequencing of Methylocystis species.</title>
        <authorList>
            <person name="Rumah B.L."/>
            <person name="Stead C.E."/>
            <person name="Stevens B.C."/>
            <person name="Minton N.P."/>
            <person name="Grosse-Honebrink A."/>
            <person name="Zhang Y."/>
        </authorList>
    </citation>
    <scope>NUCLEOTIDE SEQUENCE [LARGE SCALE GENOMIC DNA]</scope>
    <source>
        <strain evidence="6 7">BRCS2</strain>
        <plasmid evidence="6 7">unnamed1</plasmid>
    </source>
</reference>
<dbReference type="AlphaFoldDB" id="A0A6B8ME47"/>
<keyword evidence="6" id="KW-0614">Plasmid</keyword>
<dbReference type="RefSeq" id="WP_016919167.1">
    <property type="nucleotide sequence ID" value="NZ_CP044332.1"/>
</dbReference>
<dbReference type="GO" id="GO:0009307">
    <property type="term" value="P:DNA restriction-modification system"/>
    <property type="evidence" value="ECO:0007669"/>
    <property type="project" value="UniProtKB-KW"/>
</dbReference>
<dbReference type="CDD" id="cd17260">
    <property type="entry name" value="RMtype1_S_EcoEI-TRD1-CR1_like"/>
    <property type="match status" value="1"/>
</dbReference>
<geneLocation type="plasmid" evidence="6">
    <name>unnamed1</name>
</geneLocation>
<keyword evidence="4" id="KW-0175">Coiled coil</keyword>
<dbReference type="Proteomes" id="UP000422569">
    <property type="component" value="Plasmid unnamed1"/>
</dbReference>
<dbReference type="CDD" id="cd16961">
    <property type="entry name" value="RMtype1_S_TRD-CR_like"/>
    <property type="match status" value="1"/>
</dbReference>
<evidence type="ECO:0000256" key="4">
    <source>
        <dbReference type="SAM" id="Coils"/>
    </source>
</evidence>
<sequence length="380" mass="42158">MAAHLGDFFSNRQEPGRAGLPVMSVTMNDSLVLRDDMERRTESALRPDQHLLVKAGDIAYNMMRMWQGACGLAKDDGIVSPAYVVLAPKPGIDSRFAYHWFKSARMIHLFWAYSHGLTEDRLRLYFDAFAEIPIAPPSLEQQRRIVVVLDAWDQAIEQTERLIAAKRRRKSAVVGRVLFDLSAKRGFVHDLADVNPRNTKVSADTVVSFVGMEDVSETGALATKSDRVRGELGNGYTQFANGDILVAKITPCFENGKGALARGLTNGVGFGTTEFHVIRPHNPADADYLHQVTLTRAFRIAGERQMTGSAGQRRVPAAFIEDFPIFLIGNNARRTAGNLLASFDAEMNQLEARLAALRTQKRGLMQNLLTGERPLGEKFQ</sequence>
<dbReference type="REBASE" id="337721">
    <property type="entry name" value="S.Mpa52ORF19720P"/>
</dbReference>
<dbReference type="GO" id="GO:0003677">
    <property type="term" value="F:DNA binding"/>
    <property type="evidence" value="ECO:0007669"/>
    <property type="project" value="UniProtKB-KW"/>
</dbReference>
<keyword evidence="6" id="KW-0255">Endonuclease</keyword>
<gene>
    <name evidence="6" type="ORF">F7D14_19710</name>
</gene>
<evidence type="ECO:0000313" key="6">
    <source>
        <dbReference type="EMBL" id="QGM99839.1"/>
    </source>
</evidence>
<feature type="domain" description="Type I restriction modification DNA specificity" evidence="5">
    <location>
        <begin position="68"/>
        <end position="160"/>
    </location>
</feature>
<organism evidence="6 7">
    <name type="scientific">Methylocystis parvus</name>
    <dbReference type="NCBI Taxonomy" id="134"/>
    <lineage>
        <taxon>Bacteria</taxon>
        <taxon>Pseudomonadati</taxon>
        <taxon>Pseudomonadota</taxon>
        <taxon>Alphaproteobacteria</taxon>
        <taxon>Hyphomicrobiales</taxon>
        <taxon>Methylocystaceae</taxon>
        <taxon>Methylocystis</taxon>
    </lineage>
</organism>
<dbReference type="InterPro" id="IPR044946">
    <property type="entry name" value="Restrct_endonuc_typeI_TRD_sf"/>
</dbReference>
<protein>
    <submittedName>
        <fullName evidence="6">Restriction endonuclease subunit S</fullName>
    </submittedName>
</protein>
<keyword evidence="6" id="KW-0378">Hydrolase</keyword>
<dbReference type="Pfam" id="PF01420">
    <property type="entry name" value="Methylase_S"/>
    <property type="match status" value="1"/>
</dbReference>
<dbReference type="EMBL" id="CP044332">
    <property type="protein sequence ID" value="QGM99839.1"/>
    <property type="molecule type" value="Genomic_DNA"/>
</dbReference>
<dbReference type="SUPFAM" id="SSF116734">
    <property type="entry name" value="DNA methylase specificity domain"/>
    <property type="match status" value="2"/>
</dbReference>
<keyword evidence="6" id="KW-0540">Nuclease</keyword>
<accession>A0A6B8ME47</accession>
<proteinExistence type="inferred from homology"/>
<evidence type="ECO:0000256" key="1">
    <source>
        <dbReference type="ARBA" id="ARBA00010923"/>
    </source>
</evidence>
<evidence type="ECO:0000259" key="5">
    <source>
        <dbReference type="Pfam" id="PF01420"/>
    </source>
</evidence>
<keyword evidence="3" id="KW-0238">DNA-binding</keyword>
<name>A0A6B8ME47_9HYPH</name>